<name>A0ACA9MYK8_9GLOM</name>
<dbReference type="Proteomes" id="UP000789702">
    <property type="component" value="Unassembled WGS sequence"/>
</dbReference>
<gene>
    <name evidence="1" type="ORF">DHETER_LOCUS7985</name>
</gene>
<organism evidence="1 2">
    <name type="scientific">Dentiscutata heterogama</name>
    <dbReference type="NCBI Taxonomy" id="1316150"/>
    <lineage>
        <taxon>Eukaryota</taxon>
        <taxon>Fungi</taxon>
        <taxon>Fungi incertae sedis</taxon>
        <taxon>Mucoromycota</taxon>
        <taxon>Glomeromycotina</taxon>
        <taxon>Glomeromycetes</taxon>
        <taxon>Diversisporales</taxon>
        <taxon>Gigasporaceae</taxon>
        <taxon>Dentiscutata</taxon>
    </lineage>
</organism>
<dbReference type="EMBL" id="CAJVPU010012059">
    <property type="protein sequence ID" value="CAG8620206.1"/>
    <property type="molecule type" value="Genomic_DNA"/>
</dbReference>
<comment type="caution">
    <text evidence="1">The sequence shown here is derived from an EMBL/GenBank/DDBJ whole genome shotgun (WGS) entry which is preliminary data.</text>
</comment>
<reference evidence="1" key="1">
    <citation type="submission" date="2021-06" db="EMBL/GenBank/DDBJ databases">
        <authorList>
            <person name="Kallberg Y."/>
            <person name="Tangrot J."/>
            <person name="Rosling A."/>
        </authorList>
    </citation>
    <scope>NUCLEOTIDE SEQUENCE</scope>
    <source>
        <strain evidence="1">IL203A</strain>
    </source>
</reference>
<sequence length="149" mass="16946">MDRIRGTDNHEYFDENGIRAEKNEPEALMKVDEGKPTDGCKTLKAACVEWKEKVESFKTRFSAIKRDESPVKRKNDAVEETYKNDQEVDGASRIWMLKVESVGGVKSAKGRGLSNNDHQEMCSAWMDKVARIKDPPSLKKHADKTTMIK</sequence>
<keyword evidence="2" id="KW-1185">Reference proteome</keyword>
<proteinExistence type="predicted"/>
<evidence type="ECO:0000313" key="1">
    <source>
        <dbReference type="EMBL" id="CAG8620206.1"/>
    </source>
</evidence>
<protein>
    <submittedName>
        <fullName evidence="1">1164_t:CDS:1</fullName>
    </submittedName>
</protein>
<evidence type="ECO:0000313" key="2">
    <source>
        <dbReference type="Proteomes" id="UP000789702"/>
    </source>
</evidence>
<accession>A0ACA9MYK8</accession>